<evidence type="ECO:0000313" key="2">
    <source>
        <dbReference type="EMBL" id="CAI2360153.1"/>
    </source>
</evidence>
<reference evidence="2" key="1">
    <citation type="submission" date="2023-07" db="EMBL/GenBank/DDBJ databases">
        <authorList>
            <consortium name="AG Swart"/>
            <person name="Singh M."/>
            <person name="Singh A."/>
            <person name="Seah K."/>
            <person name="Emmerich C."/>
        </authorList>
    </citation>
    <scope>NUCLEOTIDE SEQUENCE</scope>
    <source>
        <strain evidence="2">DP1</strain>
    </source>
</reference>
<protein>
    <submittedName>
        <fullName evidence="2">Uncharacterized protein</fullName>
    </submittedName>
</protein>
<gene>
    <name evidence="2" type="ORF">ECRASSUSDP1_LOCUS1451</name>
</gene>
<feature type="region of interest" description="Disordered" evidence="1">
    <location>
        <begin position="591"/>
        <end position="621"/>
    </location>
</feature>
<organism evidence="2 3">
    <name type="scientific">Euplotes crassus</name>
    <dbReference type="NCBI Taxonomy" id="5936"/>
    <lineage>
        <taxon>Eukaryota</taxon>
        <taxon>Sar</taxon>
        <taxon>Alveolata</taxon>
        <taxon>Ciliophora</taxon>
        <taxon>Intramacronucleata</taxon>
        <taxon>Spirotrichea</taxon>
        <taxon>Hypotrichia</taxon>
        <taxon>Euplotida</taxon>
        <taxon>Euplotidae</taxon>
        <taxon>Moneuplotes</taxon>
    </lineage>
</organism>
<feature type="region of interest" description="Disordered" evidence="1">
    <location>
        <begin position="437"/>
        <end position="462"/>
    </location>
</feature>
<dbReference type="AlphaFoldDB" id="A0AAD1U1G5"/>
<dbReference type="EMBL" id="CAMPGE010001371">
    <property type="protein sequence ID" value="CAI2360153.1"/>
    <property type="molecule type" value="Genomic_DNA"/>
</dbReference>
<proteinExistence type="predicted"/>
<evidence type="ECO:0000313" key="3">
    <source>
        <dbReference type="Proteomes" id="UP001295684"/>
    </source>
</evidence>
<dbReference type="Proteomes" id="UP001295684">
    <property type="component" value="Unassembled WGS sequence"/>
</dbReference>
<accession>A0AAD1U1G5</accession>
<sequence length="661" mass="77184">MNKTAFSIFVNYLEKPEFPHSISLEISKQCLMIGDYFNSPQFLYDLIEQNIKPNMNSKTVLTFLVDSMSNMNKNKDTYGSWLGLFNFCLKYMAENLDKLCNEKSTNQQLMNLCDSNPLILEAVIEKGMKSCVEANYSKKDDLKDACLSILKKLRNPPTSSLSYLINLEQKRKLLNISKKSDRIAPNQFIKWRISDPMVPFKSTSPPVQIHSYNFIFFAERNEEFSGLKIFTMLMPTKNKGLFNITSNRSNAAHEGNLRYQRLKNQGSQEDSSLSFEDEKQILVCHCMVLNNTEQPNTTTQSEEDNQFAFHCCEAGKKVEIARFDCIQTPGHEHVIQIYQKIDYIQSLIQRELKIQKESPLFNKNLTNLVKLGICRNKETTKSKSQDYGKPNLSRFKNLNLSKAFNQKPKDLFPRDLQEPELYVQSLYKSGRRSQKSCTSYFTRQSSSKPKRRSYSSFTNNLGHDSKTRIKKMSLMLNPYSVGKKIPQEEFQNKNERILIQTNQSPKLDKHIVSKNYREAAKYRLLNCQSVASSKSSLFDEHMRNPPYEYESFASSDKENISANDKICMLELLLKEKNKEIKNLKRQINPRRERYSETRTNCDDNRETLSRSRKQIQREKLRREVSSKLDNYSMNEDNPKRFFAYMRNPKSMQDSNSRCSFR</sequence>
<name>A0AAD1U1G5_EUPCR</name>
<evidence type="ECO:0000256" key="1">
    <source>
        <dbReference type="SAM" id="MobiDB-lite"/>
    </source>
</evidence>
<comment type="caution">
    <text evidence="2">The sequence shown here is derived from an EMBL/GenBank/DDBJ whole genome shotgun (WGS) entry which is preliminary data.</text>
</comment>
<keyword evidence="3" id="KW-1185">Reference proteome</keyword>